<dbReference type="PATRIC" id="fig|45074.5.peg.3409"/>
<dbReference type="InterPro" id="IPR050266">
    <property type="entry name" value="AB_hydrolase_sf"/>
</dbReference>
<reference evidence="2 3" key="1">
    <citation type="submission" date="2015-11" db="EMBL/GenBank/DDBJ databases">
        <title>Genomic analysis of 38 Legionella species identifies large and diverse effector repertoires.</title>
        <authorList>
            <person name="Burstein D."/>
            <person name="Amaro F."/>
            <person name="Zusman T."/>
            <person name="Lifshitz Z."/>
            <person name="Cohen O."/>
            <person name="Gilbert J.A."/>
            <person name="Pupko T."/>
            <person name="Shuman H.A."/>
            <person name="Segal G."/>
        </authorList>
    </citation>
    <scope>NUCLEOTIDE SEQUENCE [LARGE SCALE GENOMIC DNA]</scope>
    <source>
        <strain evidence="2 3">SC-63-C7</strain>
    </source>
</reference>
<dbReference type="Pfam" id="PF12697">
    <property type="entry name" value="Abhydrolase_6"/>
    <property type="match status" value="1"/>
</dbReference>
<evidence type="ECO:0000313" key="3">
    <source>
        <dbReference type="Proteomes" id="UP000054703"/>
    </source>
</evidence>
<feature type="domain" description="AB hydrolase-1" evidence="1">
    <location>
        <begin position="7"/>
        <end position="248"/>
    </location>
</feature>
<evidence type="ECO:0000313" key="2">
    <source>
        <dbReference type="EMBL" id="KTD55616.1"/>
    </source>
</evidence>
<dbReference type="AlphaFoldDB" id="A0A0W0YFJ2"/>
<dbReference type="SUPFAM" id="SSF53474">
    <property type="entry name" value="alpha/beta-Hydrolases"/>
    <property type="match status" value="1"/>
</dbReference>
<comment type="caution">
    <text evidence="2">The sequence shown here is derived from an EMBL/GenBank/DDBJ whole genome shotgun (WGS) entry which is preliminary data.</text>
</comment>
<sequence length="273" mass="31562">MKELIHFAHGNGFPALCYKQMLDCLENQFDYCYIDRIGHNPLFPVSENWYNLVLEVIASVKAQSTRPVIAVGHSLGGVLSLLAAIEQPELFKAVIMLDSPLIGTFKSSMVRLAKALGIIDRITPAHRTRGRRMYWKDHEQLISYLKTRDLFKTFTDDCLNDYISYGLEHTDDGYYLRFDRHIEYQIYRTIPHVIPNFEGKLFIPTALIYGDKSTVVGKMDVRYMKKYFNVISHRIQGTHLFPMEYPELAAKQIIKIVSCFNRPLHVPNKISLV</sequence>
<keyword evidence="2" id="KW-0378">Hydrolase</keyword>
<accession>A0A0W0YFJ2</accession>
<dbReference type="InterPro" id="IPR000073">
    <property type="entry name" value="AB_hydrolase_1"/>
</dbReference>
<protein>
    <submittedName>
        <fullName evidence="2">Hydrolases or acyltransferases (Alpha/beta hydrolase superfamily)</fullName>
    </submittedName>
</protein>
<dbReference type="PANTHER" id="PTHR43798">
    <property type="entry name" value="MONOACYLGLYCEROL LIPASE"/>
    <property type="match status" value="1"/>
</dbReference>
<dbReference type="STRING" id="45074.Lsan_3168"/>
<dbReference type="OrthoDB" id="5729753at2"/>
<dbReference type="EMBL" id="LNYU01000085">
    <property type="protein sequence ID" value="KTD55616.1"/>
    <property type="molecule type" value="Genomic_DNA"/>
</dbReference>
<dbReference type="Gene3D" id="3.40.50.1820">
    <property type="entry name" value="alpha/beta hydrolase"/>
    <property type="match status" value="1"/>
</dbReference>
<evidence type="ECO:0000259" key="1">
    <source>
        <dbReference type="Pfam" id="PF12697"/>
    </source>
</evidence>
<dbReference type="InterPro" id="IPR029058">
    <property type="entry name" value="AB_hydrolase_fold"/>
</dbReference>
<proteinExistence type="predicted"/>
<dbReference type="GO" id="GO:0016746">
    <property type="term" value="F:acyltransferase activity"/>
    <property type="evidence" value="ECO:0007669"/>
    <property type="project" value="UniProtKB-KW"/>
</dbReference>
<dbReference type="RefSeq" id="WP_058515123.1">
    <property type="nucleotide sequence ID" value="NZ_CAAAIH010000011.1"/>
</dbReference>
<keyword evidence="2" id="KW-0012">Acyltransferase</keyword>
<gene>
    <name evidence="2" type="ORF">Lsan_3168</name>
</gene>
<keyword evidence="3" id="KW-1185">Reference proteome</keyword>
<dbReference type="Proteomes" id="UP000054703">
    <property type="component" value="Unassembled WGS sequence"/>
</dbReference>
<organism evidence="2 3">
    <name type="scientific">Legionella santicrucis</name>
    <dbReference type="NCBI Taxonomy" id="45074"/>
    <lineage>
        <taxon>Bacteria</taxon>
        <taxon>Pseudomonadati</taxon>
        <taxon>Pseudomonadota</taxon>
        <taxon>Gammaproteobacteria</taxon>
        <taxon>Legionellales</taxon>
        <taxon>Legionellaceae</taxon>
        <taxon>Legionella</taxon>
    </lineage>
</organism>
<name>A0A0W0YFJ2_9GAMM</name>
<keyword evidence="2" id="KW-0808">Transferase</keyword>
<dbReference type="GO" id="GO:0016787">
    <property type="term" value="F:hydrolase activity"/>
    <property type="evidence" value="ECO:0007669"/>
    <property type="project" value="UniProtKB-KW"/>
</dbReference>